<keyword evidence="4" id="KW-1185">Reference proteome</keyword>
<dbReference type="EMBL" id="JAGINT010000002">
    <property type="protein sequence ID" value="MBP2356078.1"/>
    <property type="molecule type" value="Genomic_DNA"/>
</dbReference>
<feature type="region of interest" description="Disordered" evidence="1">
    <location>
        <begin position="56"/>
        <end position="82"/>
    </location>
</feature>
<evidence type="ECO:0000313" key="4">
    <source>
        <dbReference type="Proteomes" id="UP000755585"/>
    </source>
</evidence>
<reference evidence="3 4" key="1">
    <citation type="submission" date="2021-03" db="EMBL/GenBank/DDBJ databases">
        <title>Sequencing the genomes of 1000 actinobacteria strains.</title>
        <authorList>
            <person name="Klenk H.-P."/>
        </authorList>
    </citation>
    <scope>NUCLEOTIDE SEQUENCE [LARGE SCALE GENOMIC DNA]</scope>
    <source>
        <strain evidence="3 4">DSM 18824</strain>
    </source>
</reference>
<evidence type="ECO:0000313" key="3">
    <source>
        <dbReference type="EMBL" id="MBP2356078.1"/>
    </source>
</evidence>
<keyword evidence="2" id="KW-0472">Membrane</keyword>
<evidence type="ECO:0000256" key="1">
    <source>
        <dbReference type="SAM" id="MobiDB-lite"/>
    </source>
</evidence>
<organism evidence="3 4">
    <name type="scientific">Kribbella aluminosa</name>
    <dbReference type="NCBI Taxonomy" id="416017"/>
    <lineage>
        <taxon>Bacteria</taxon>
        <taxon>Bacillati</taxon>
        <taxon>Actinomycetota</taxon>
        <taxon>Actinomycetes</taxon>
        <taxon>Propionibacteriales</taxon>
        <taxon>Kribbellaceae</taxon>
        <taxon>Kribbella</taxon>
    </lineage>
</organism>
<gene>
    <name evidence="3" type="ORF">JOF29_007188</name>
</gene>
<name>A0ABS4UWT3_9ACTN</name>
<feature type="transmembrane region" description="Helical" evidence="2">
    <location>
        <begin position="29"/>
        <end position="50"/>
    </location>
</feature>
<comment type="caution">
    <text evidence="3">The sequence shown here is derived from an EMBL/GenBank/DDBJ whole genome shotgun (WGS) entry which is preliminary data.</text>
</comment>
<evidence type="ECO:0000256" key="2">
    <source>
        <dbReference type="SAM" id="Phobius"/>
    </source>
</evidence>
<protein>
    <submittedName>
        <fullName evidence="3">Uncharacterized protein</fullName>
    </submittedName>
</protein>
<sequence length="82" mass="8946">MNSARYLRFWWDILRVTSERTPVLMTVNLAVEVVTLLAGVGMALALRAAANGGRVRRQHRGADRSLRSGTGSHGDVGDRTPT</sequence>
<dbReference type="Proteomes" id="UP000755585">
    <property type="component" value="Unassembled WGS sequence"/>
</dbReference>
<dbReference type="RefSeq" id="WP_209698652.1">
    <property type="nucleotide sequence ID" value="NZ_JAGINT010000002.1"/>
</dbReference>
<keyword evidence="2" id="KW-1133">Transmembrane helix</keyword>
<keyword evidence="2" id="KW-0812">Transmembrane</keyword>
<proteinExistence type="predicted"/>
<accession>A0ABS4UWT3</accession>